<keyword evidence="2" id="KW-0285">Flavoprotein</keyword>
<evidence type="ECO:0000313" key="11">
    <source>
        <dbReference type="EMBL" id="AIY19522.2"/>
    </source>
</evidence>
<dbReference type="SUPFAM" id="SSF54292">
    <property type="entry name" value="2Fe-2S ferredoxin-like"/>
    <property type="match status" value="1"/>
</dbReference>
<dbReference type="InterPro" id="IPR017938">
    <property type="entry name" value="Riboflavin_synthase-like_b-brl"/>
</dbReference>
<evidence type="ECO:0000256" key="3">
    <source>
        <dbReference type="ARBA" id="ARBA00022714"/>
    </source>
</evidence>
<keyword evidence="7" id="KW-0408">Iron</keyword>
<keyword evidence="4" id="KW-0479">Metal-binding</keyword>
<dbReference type="Gene3D" id="2.40.30.10">
    <property type="entry name" value="Translation factors"/>
    <property type="match status" value="1"/>
</dbReference>
<name>A0A0A1DSG6_NOCSI</name>
<evidence type="ECO:0000259" key="9">
    <source>
        <dbReference type="PROSITE" id="PS51085"/>
    </source>
</evidence>
<evidence type="ECO:0000313" key="12">
    <source>
        <dbReference type="Proteomes" id="UP000030300"/>
    </source>
</evidence>
<evidence type="ECO:0000256" key="4">
    <source>
        <dbReference type="ARBA" id="ARBA00022723"/>
    </source>
</evidence>
<dbReference type="InterPro" id="IPR001041">
    <property type="entry name" value="2Fe-2S_ferredoxin-type"/>
</dbReference>
<dbReference type="HOGENOM" id="CLU_003827_14_1_11"/>
<dbReference type="PANTHER" id="PTHR47354:SF8">
    <property type="entry name" value="1,2-PHENYLACETYL-COA EPOXIDASE, SUBUNIT E"/>
    <property type="match status" value="1"/>
</dbReference>
<keyword evidence="5" id="KW-0274">FAD</keyword>
<dbReference type="InterPro" id="IPR006058">
    <property type="entry name" value="2Fe2S_fd_BS"/>
</dbReference>
<dbReference type="InterPro" id="IPR012675">
    <property type="entry name" value="Beta-grasp_dom_sf"/>
</dbReference>
<sequence length="359" mass="38062">MGERRRGVPHPTRRRMSTAPLRLRVVATVAETDDARSVVLAAEDGAPVGYRPGQFLTFRVPVAEGALARCYSLSSSPHHEPERLVVTVKRIPGGRGSAWMCDELAEGDVVDALRPAGTFTPRDLDRDLLLVAAGSGITPVLSILRSALAAGTGHVTVLYANRDERSVIFAAELAALEQAHPGRLVVLHWLESLHGLPDDERLAARLTPYAAREAFVCGPALFMRAVEKALAAAGADPALVHVEEFVSLTGDPFAAPEPLAAGADEDEGAAELEVTLDGETRTLPWVRSRPLTDVLLAAGLPAPYSCREGACSACACVVTEGEVAMEVNQVLDDADLADGLVLGCQARPVSDRVRVSYDG</sequence>
<dbReference type="GO" id="GO:0050660">
    <property type="term" value="F:flavin adenine dinucleotide binding"/>
    <property type="evidence" value="ECO:0007669"/>
    <property type="project" value="TreeGrafter"/>
</dbReference>
<keyword evidence="3" id="KW-0001">2Fe-2S</keyword>
<dbReference type="GO" id="GO:0051537">
    <property type="term" value="F:2 iron, 2 sulfur cluster binding"/>
    <property type="evidence" value="ECO:0007669"/>
    <property type="project" value="UniProtKB-KW"/>
</dbReference>
<dbReference type="InterPro" id="IPR001433">
    <property type="entry name" value="OxRdtase_FAD/NAD-bd"/>
</dbReference>
<accession>A0A0A1DSG6</accession>
<dbReference type="GO" id="GO:0046872">
    <property type="term" value="F:metal ion binding"/>
    <property type="evidence" value="ECO:0007669"/>
    <property type="project" value="UniProtKB-KW"/>
</dbReference>
<dbReference type="PROSITE" id="PS51384">
    <property type="entry name" value="FAD_FR"/>
    <property type="match status" value="1"/>
</dbReference>
<dbReference type="PRINTS" id="PR00371">
    <property type="entry name" value="FPNCR"/>
</dbReference>
<dbReference type="Pfam" id="PF00111">
    <property type="entry name" value="Fer2"/>
    <property type="match status" value="1"/>
</dbReference>
<keyword evidence="6" id="KW-0560">Oxidoreductase</keyword>
<dbReference type="KEGG" id="psim:KR76_27080"/>
<dbReference type="Pfam" id="PF00970">
    <property type="entry name" value="FAD_binding_6"/>
    <property type="match status" value="1"/>
</dbReference>
<dbReference type="CDD" id="cd06214">
    <property type="entry name" value="PA_degradation_oxidoreductase_like"/>
    <property type="match status" value="1"/>
</dbReference>
<dbReference type="InterPro" id="IPR050415">
    <property type="entry name" value="MRET"/>
</dbReference>
<dbReference type="SUPFAM" id="SSF63380">
    <property type="entry name" value="Riboflavin synthase domain-like"/>
    <property type="match status" value="1"/>
</dbReference>
<dbReference type="Proteomes" id="UP000030300">
    <property type="component" value="Chromosome"/>
</dbReference>
<dbReference type="Pfam" id="PF00175">
    <property type="entry name" value="NAD_binding_1"/>
    <property type="match status" value="1"/>
</dbReference>
<dbReference type="EMBL" id="CP009896">
    <property type="protein sequence ID" value="AIY19522.2"/>
    <property type="molecule type" value="Genomic_DNA"/>
</dbReference>
<dbReference type="PROSITE" id="PS51085">
    <property type="entry name" value="2FE2S_FER_2"/>
    <property type="match status" value="1"/>
</dbReference>
<evidence type="ECO:0000256" key="5">
    <source>
        <dbReference type="ARBA" id="ARBA00022827"/>
    </source>
</evidence>
<dbReference type="CDD" id="cd00207">
    <property type="entry name" value="fer2"/>
    <property type="match status" value="1"/>
</dbReference>
<dbReference type="PANTHER" id="PTHR47354">
    <property type="entry name" value="NADH OXIDOREDUCTASE HCR"/>
    <property type="match status" value="1"/>
</dbReference>
<evidence type="ECO:0000256" key="7">
    <source>
        <dbReference type="ARBA" id="ARBA00023004"/>
    </source>
</evidence>
<evidence type="ECO:0000259" key="10">
    <source>
        <dbReference type="PROSITE" id="PS51384"/>
    </source>
</evidence>
<gene>
    <name evidence="11" type="ORF">KR76_27080</name>
</gene>
<keyword evidence="8" id="KW-0411">Iron-sulfur</keyword>
<dbReference type="InterPro" id="IPR008333">
    <property type="entry name" value="Cbr1-like_FAD-bd_dom"/>
</dbReference>
<evidence type="ECO:0000256" key="8">
    <source>
        <dbReference type="ARBA" id="ARBA00023014"/>
    </source>
</evidence>
<dbReference type="STRING" id="2045.KR76_27080"/>
<dbReference type="AlphaFoldDB" id="A0A0A1DSG6"/>
<dbReference type="PRINTS" id="PR00410">
    <property type="entry name" value="PHEHYDRXLASE"/>
</dbReference>
<proteinExistence type="predicted"/>
<evidence type="ECO:0000256" key="1">
    <source>
        <dbReference type="ARBA" id="ARBA00001974"/>
    </source>
</evidence>
<evidence type="ECO:0000256" key="2">
    <source>
        <dbReference type="ARBA" id="ARBA00022630"/>
    </source>
</evidence>
<dbReference type="InterPro" id="IPR001709">
    <property type="entry name" value="Flavoprot_Pyr_Nucl_cyt_Rdtase"/>
</dbReference>
<reference evidence="11 12" key="1">
    <citation type="journal article" date="2015" name="Genome Announc.">
        <title>Complete Genome Sequence of Steroid-Transforming Nocardioides simplex VKM Ac-2033D.</title>
        <authorList>
            <person name="Shtratnikova V.Y."/>
            <person name="Schelkunov M.I."/>
            <person name="Pekov Y.A."/>
            <person name="Fokina V.V."/>
            <person name="Logacheva M.D."/>
            <person name="Sokolov S.L."/>
            <person name="Bragin E.Y."/>
            <person name="Ashapkin V.V."/>
            <person name="Donova M.V."/>
        </authorList>
    </citation>
    <scope>NUCLEOTIDE SEQUENCE [LARGE SCALE GENOMIC DNA]</scope>
    <source>
        <strain evidence="11 12">VKM Ac-2033D</strain>
    </source>
</reference>
<dbReference type="InterPro" id="IPR036010">
    <property type="entry name" value="2Fe-2S_ferredoxin-like_sf"/>
</dbReference>
<protein>
    <submittedName>
        <fullName evidence="11">3-ketosteroid-9-alpha-hydroxylase, subunit B</fullName>
    </submittedName>
</protein>
<organism evidence="11 12">
    <name type="scientific">Nocardioides simplex</name>
    <name type="common">Arthrobacter simplex</name>
    <dbReference type="NCBI Taxonomy" id="2045"/>
    <lineage>
        <taxon>Bacteria</taxon>
        <taxon>Bacillati</taxon>
        <taxon>Actinomycetota</taxon>
        <taxon>Actinomycetes</taxon>
        <taxon>Propionibacteriales</taxon>
        <taxon>Nocardioidaceae</taxon>
        <taxon>Pimelobacter</taxon>
    </lineage>
</organism>
<dbReference type="Gene3D" id="3.40.50.80">
    <property type="entry name" value="Nucleotide-binding domain of ferredoxin-NADP reductase (FNR) module"/>
    <property type="match status" value="1"/>
</dbReference>
<keyword evidence="12" id="KW-1185">Reference proteome</keyword>
<feature type="domain" description="FAD-binding FR-type" evidence="10">
    <location>
        <begin position="18"/>
        <end position="122"/>
    </location>
</feature>
<dbReference type="PROSITE" id="PS00197">
    <property type="entry name" value="2FE2S_FER_1"/>
    <property type="match status" value="1"/>
</dbReference>
<dbReference type="eggNOG" id="COG1018">
    <property type="taxonomic scope" value="Bacteria"/>
</dbReference>
<dbReference type="InterPro" id="IPR017927">
    <property type="entry name" value="FAD-bd_FR_type"/>
</dbReference>
<dbReference type="GO" id="GO:0016491">
    <property type="term" value="F:oxidoreductase activity"/>
    <property type="evidence" value="ECO:0007669"/>
    <property type="project" value="UniProtKB-KW"/>
</dbReference>
<evidence type="ECO:0000256" key="6">
    <source>
        <dbReference type="ARBA" id="ARBA00023002"/>
    </source>
</evidence>
<comment type="cofactor">
    <cofactor evidence="1">
        <name>FAD</name>
        <dbReference type="ChEBI" id="CHEBI:57692"/>
    </cofactor>
</comment>
<dbReference type="InterPro" id="IPR039261">
    <property type="entry name" value="FNR_nucleotide-bd"/>
</dbReference>
<dbReference type="SUPFAM" id="SSF52343">
    <property type="entry name" value="Ferredoxin reductase-like, C-terminal NADP-linked domain"/>
    <property type="match status" value="1"/>
</dbReference>
<feature type="domain" description="2Fe-2S ferredoxin-type" evidence="9">
    <location>
        <begin position="270"/>
        <end position="359"/>
    </location>
</feature>
<dbReference type="Gene3D" id="3.10.20.30">
    <property type="match status" value="1"/>
</dbReference>